<sequence>MMTDKSDKIVDPKNEYWVGNIYNFRSLETLNVTKGSIKPNHIFRGGFFFNRGLDDIKSLHTEKKIQTFLDLRSSDEVPSGYRELVEGEGIAYYNSPLIPFWRSVFYLIFRVPFWTFISAFMSALSALLHFRIGLFIESMKSTSTSFPLGWFYPIIYHYGKKELNGLFSFIAEHCDNPFIFYCSFGKDRTGLIGCMIGMLLGADIEECVKEYKLSDRSLKDHMVVAKDHFKLFGGDEKGYELAKTDDKLLREFDRFIKTKYGTIENYFTKFVGLSELQITQIRKNCLVGI</sequence>
<dbReference type="GO" id="GO:0004721">
    <property type="term" value="F:phosphoprotein phosphatase activity"/>
    <property type="evidence" value="ECO:0007669"/>
    <property type="project" value="InterPro"/>
</dbReference>
<keyword evidence="1" id="KW-1133">Transmembrane helix</keyword>
<feature type="transmembrane region" description="Helical" evidence="1">
    <location>
        <begin position="104"/>
        <end position="130"/>
    </location>
</feature>
<accession>S0B903</accession>
<dbReference type="AlphaFoldDB" id="S0B903"/>
<evidence type="ECO:0008006" key="3">
    <source>
        <dbReference type="Google" id="ProtNLM"/>
    </source>
</evidence>
<evidence type="ECO:0000256" key="1">
    <source>
        <dbReference type="SAM" id="Phobius"/>
    </source>
</evidence>
<organism evidence="2">
    <name type="scientific">Entamoeba invadens</name>
    <dbReference type="NCBI Taxonomy" id="33085"/>
    <lineage>
        <taxon>Eukaryota</taxon>
        <taxon>Amoebozoa</taxon>
        <taxon>Evosea</taxon>
        <taxon>Archamoebae</taxon>
        <taxon>Mastigamoebida</taxon>
        <taxon>Entamoebidae</taxon>
        <taxon>Entamoeba</taxon>
    </lineage>
</organism>
<evidence type="ECO:0000313" key="2">
    <source>
        <dbReference type="EMBL" id="BAN42562.1"/>
    </source>
</evidence>
<dbReference type="InterPro" id="IPR026893">
    <property type="entry name" value="Tyr/Ser_Pase_IphP-type"/>
</dbReference>
<name>S0B903_ENTIV</name>
<reference evidence="2" key="1">
    <citation type="submission" date="2012-06" db="EMBL/GenBank/DDBJ databases">
        <title>Short 5' UTR of Entamoeba genes.</title>
        <authorList>
            <person name="Hiranuka K."/>
            <person name="Kumagai M."/>
            <person name="Wakaguri H."/>
            <person name="Suzuki Y."/>
            <person name="Sugano S."/>
            <person name="Watanabe J."/>
            <person name="Makioka A."/>
        </authorList>
    </citation>
    <scope>NUCLEOTIDE SEQUENCE</scope>
    <source>
        <strain evidence="2">IP1</strain>
    </source>
</reference>
<keyword evidence="1" id="KW-0812">Transmembrane</keyword>
<dbReference type="Pfam" id="PF13350">
    <property type="entry name" value="Y_phosphatase3"/>
    <property type="match status" value="1"/>
</dbReference>
<proteinExistence type="evidence at transcript level"/>
<dbReference type="SUPFAM" id="SSF52799">
    <property type="entry name" value="(Phosphotyrosine protein) phosphatases II"/>
    <property type="match status" value="1"/>
</dbReference>
<dbReference type="Gene3D" id="3.90.190.10">
    <property type="entry name" value="Protein tyrosine phosphatase superfamily"/>
    <property type="match status" value="1"/>
</dbReference>
<keyword evidence="1" id="KW-0472">Membrane</keyword>
<protein>
    <recommendedName>
        <fullName evidence="3">Tyrosine specific protein phosphatases domain-containing protein</fullName>
    </recommendedName>
</protein>
<dbReference type="InterPro" id="IPR029021">
    <property type="entry name" value="Prot-tyrosine_phosphatase-like"/>
</dbReference>
<dbReference type="VEuPathDB" id="AmoebaDB:EIN_184520"/>
<dbReference type="EMBL" id="AK424199">
    <property type="protein sequence ID" value="BAN42562.1"/>
    <property type="molecule type" value="mRNA"/>
</dbReference>